<organism evidence="1">
    <name type="scientific">Eutreptiella gymnastica</name>
    <dbReference type="NCBI Taxonomy" id="73025"/>
    <lineage>
        <taxon>Eukaryota</taxon>
        <taxon>Discoba</taxon>
        <taxon>Euglenozoa</taxon>
        <taxon>Euglenida</taxon>
        <taxon>Spirocuta</taxon>
        <taxon>Euglenophyceae</taxon>
        <taxon>Eutreptiales</taxon>
        <taxon>Eutreptiaceae</taxon>
        <taxon>Eutreptiella</taxon>
    </lineage>
</organism>
<dbReference type="AlphaFoldDB" id="A0A7S4LMZ9"/>
<reference evidence="1" key="1">
    <citation type="submission" date="2021-01" db="EMBL/GenBank/DDBJ databases">
        <authorList>
            <person name="Corre E."/>
            <person name="Pelletier E."/>
            <person name="Niang G."/>
            <person name="Scheremetjew M."/>
            <person name="Finn R."/>
            <person name="Kale V."/>
            <person name="Holt S."/>
            <person name="Cochrane G."/>
            <person name="Meng A."/>
            <person name="Brown T."/>
            <person name="Cohen L."/>
        </authorList>
    </citation>
    <scope>NUCLEOTIDE SEQUENCE</scope>
    <source>
        <strain evidence="1">CCMP1594</strain>
    </source>
</reference>
<evidence type="ECO:0000313" key="1">
    <source>
        <dbReference type="EMBL" id="CAE0839476.1"/>
    </source>
</evidence>
<dbReference type="EMBL" id="HBJA01147774">
    <property type="protein sequence ID" value="CAE0839476.1"/>
    <property type="molecule type" value="Transcribed_RNA"/>
</dbReference>
<gene>
    <name evidence="1" type="ORF">EGYM00163_LOCUS50848</name>
</gene>
<protein>
    <submittedName>
        <fullName evidence="1">Uncharacterized protein</fullName>
    </submittedName>
</protein>
<proteinExistence type="predicted"/>
<name>A0A7S4LMZ9_9EUGL</name>
<sequence>MFITEIGSNWPLEGCRGGAAARRLFCHLRLKGWKCISKCRELYRGTWQFAHSELKKSHPTAICTQRKKQGLCKGITEKRKKTMPTVQFRVFKLCLAATIAKHKTLGFLKQKQ</sequence>
<accession>A0A7S4LMZ9</accession>